<keyword evidence="1" id="KW-1133">Transmembrane helix</keyword>
<name>A0A7S4PAZ1_GUITH</name>
<feature type="non-terminal residue" evidence="2">
    <location>
        <position position="1"/>
    </location>
</feature>
<proteinExistence type="predicted"/>
<dbReference type="AlphaFoldDB" id="A0A7S4PAZ1"/>
<protein>
    <submittedName>
        <fullName evidence="2">Uncharacterized protein</fullName>
    </submittedName>
</protein>
<organism evidence="2">
    <name type="scientific">Guillardia theta</name>
    <name type="common">Cryptophyte</name>
    <name type="synonym">Cryptomonas phi</name>
    <dbReference type="NCBI Taxonomy" id="55529"/>
    <lineage>
        <taxon>Eukaryota</taxon>
        <taxon>Cryptophyceae</taxon>
        <taxon>Pyrenomonadales</taxon>
        <taxon>Geminigeraceae</taxon>
        <taxon>Guillardia</taxon>
    </lineage>
</organism>
<keyword evidence="1" id="KW-0472">Membrane</keyword>
<accession>A0A7S4PAZ1</accession>
<feature type="transmembrane region" description="Helical" evidence="1">
    <location>
        <begin position="290"/>
        <end position="310"/>
    </location>
</feature>
<evidence type="ECO:0000313" key="2">
    <source>
        <dbReference type="EMBL" id="CAE2329253.1"/>
    </source>
</evidence>
<dbReference type="EMBL" id="HBKN01041136">
    <property type="protein sequence ID" value="CAE2329253.1"/>
    <property type="molecule type" value="Transcribed_RNA"/>
</dbReference>
<reference evidence="2" key="1">
    <citation type="submission" date="2021-01" db="EMBL/GenBank/DDBJ databases">
        <authorList>
            <person name="Corre E."/>
            <person name="Pelletier E."/>
            <person name="Niang G."/>
            <person name="Scheremetjew M."/>
            <person name="Finn R."/>
            <person name="Kale V."/>
            <person name="Holt S."/>
            <person name="Cochrane G."/>
            <person name="Meng A."/>
            <person name="Brown T."/>
            <person name="Cohen L."/>
        </authorList>
    </citation>
    <scope>NUCLEOTIDE SEQUENCE</scope>
    <source>
        <strain evidence="2">CCMP 2712</strain>
    </source>
</reference>
<feature type="transmembrane region" description="Helical" evidence="1">
    <location>
        <begin position="242"/>
        <end position="264"/>
    </location>
</feature>
<sequence length="320" mass="35499">VRSMVHLALGRGMGELGVVCFMLAWCTEIPFTIAIHVRPATAVRSTSCKLLISCGVGLSGRPGASSTTQMSSHCSWLSMHRLRGGRDNSSSANLTSSEPNLDDVSSRLNFENQTAISSLPGNIANVEDRQAPQSKLIQWWTWRQDHYFESLWTELGMILCPRSTVLASFAFRNHFFSFLTTEKTTLLNLHSFVGTFIFACKCLLSPKILLLPYLFQMNILIGLVSLLVSIDDMFTFIMNPQSVVLNEVLSAVGIALLATMFRVIGRISGIQFPFWLGRISDVAVYADPSLIYLLLVSPSINIAKAMKLLLLNVNFQAERK</sequence>
<feature type="transmembrane region" description="Helical" evidence="1">
    <location>
        <begin position="210"/>
        <end position="230"/>
    </location>
</feature>
<keyword evidence="1" id="KW-0812">Transmembrane</keyword>
<gene>
    <name evidence="2" type="ORF">GTHE00462_LOCUS32170</name>
</gene>
<evidence type="ECO:0000256" key="1">
    <source>
        <dbReference type="SAM" id="Phobius"/>
    </source>
</evidence>